<proteinExistence type="inferred from homology"/>
<evidence type="ECO:0000256" key="1">
    <source>
        <dbReference type="ARBA" id="ARBA00001974"/>
    </source>
</evidence>
<reference evidence="8" key="1">
    <citation type="submission" date="2020-05" db="EMBL/GenBank/DDBJ databases">
        <authorList>
            <person name="Chiriac C."/>
            <person name="Salcher M."/>
            <person name="Ghai R."/>
            <person name="Kavagutti S V."/>
        </authorList>
    </citation>
    <scope>NUCLEOTIDE SEQUENCE</scope>
</reference>
<name>A0A6J7JW99_9ZZZZ</name>
<dbReference type="GO" id="GO:0050660">
    <property type="term" value="F:flavin adenine dinucleotide binding"/>
    <property type="evidence" value="ECO:0007669"/>
    <property type="project" value="InterPro"/>
</dbReference>
<dbReference type="SUPFAM" id="SSF56645">
    <property type="entry name" value="Acyl-CoA dehydrogenase NM domain-like"/>
    <property type="match status" value="1"/>
</dbReference>
<comment type="cofactor">
    <cofactor evidence="1">
        <name>FAD</name>
        <dbReference type="ChEBI" id="CHEBI:57692"/>
    </cofactor>
</comment>
<accession>A0A6J7JW99</accession>
<evidence type="ECO:0000256" key="3">
    <source>
        <dbReference type="ARBA" id="ARBA00022630"/>
    </source>
</evidence>
<dbReference type="SUPFAM" id="SSF47203">
    <property type="entry name" value="Acyl-CoA dehydrogenase C-terminal domain-like"/>
    <property type="match status" value="1"/>
</dbReference>
<organism evidence="8">
    <name type="scientific">freshwater metagenome</name>
    <dbReference type="NCBI Taxonomy" id="449393"/>
    <lineage>
        <taxon>unclassified sequences</taxon>
        <taxon>metagenomes</taxon>
        <taxon>ecological metagenomes</taxon>
    </lineage>
</organism>
<dbReference type="Gene3D" id="1.10.540.10">
    <property type="entry name" value="Acyl-CoA dehydrogenase/oxidase, N-terminal domain"/>
    <property type="match status" value="1"/>
</dbReference>
<dbReference type="InterPro" id="IPR037069">
    <property type="entry name" value="AcylCoA_DH/ox_N_sf"/>
</dbReference>
<dbReference type="InterPro" id="IPR013786">
    <property type="entry name" value="AcylCoA_DH/ox_N"/>
</dbReference>
<keyword evidence="5" id="KW-0560">Oxidoreductase</keyword>
<comment type="similarity">
    <text evidence="2">Belongs to the acyl-CoA dehydrogenase family.</text>
</comment>
<keyword evidence="3" id="KW-0285">Flavoprotein</keyword>
<dbReference type="Gene3D" id="1.20.140.10">
    <property type="entry name" value="Butyryl-CoA Dehydrogenase, subunit A, domain 3"/>
    <property type="match status" value="1"/>
</dbReference>
<dbReference type="InterPro" id="IPR009100">
    <property type="entry name" value="AcylCoA_DH/oxidase_NM_dom_sf"/>
</dbReference>
<evidence type="ECO:0000256" key="5">
    <source>
        <dbReference type="ARBA" id="ARBA00023002"/>
    </source>
</evidence>
<dbReference type="PANTHER" id="PTHR43884:SF20">
    <property type="entry name" value="ACYL-COA DEHYDROGENASE FADE28"/>
    <property type="match status" value="1"/>
</dbReference>
<dbReference type="GO" id="GO:0003995">
    <property type="term" value="F:acyl-CoA dehydrogenase activity"/>
    <property type="evidence" value="ECO:0007669"/>
    <property type="project" value="TreeGrafter"/>
</dbReference>
<keyword evidence="4" id="KW-0274">FAD</keyword>
<gene>
    <name evidence="8" type="ORF">UFOPK3564_03291</name>
</gene>
<dbReference type="Pfam" id="PF00441">
    <property type="entry name" value="Acyl-CoA_dh_1"/>
    <property type="match status" value="1"/>
</dbReference>
<evidence type="ECO:0000259" key="6">
    <source>
        <dbReference type="Pfam" id="PF00441"/>
    </source>
</evidence>
<feature type="domain" description="Acyl-CoA dehydrogenase/oxidase N-terminal" evidence="7">
    <location>
        <begin position="6"/>
        <end position="130"/>
    </location>
</feature>
<evidence type="ECO:0000256" key="4">
    <source>
        <dbReference type="ARBA" id="ARBA00022827"/>
    </source>
</evidence>
<dbReference type="InterPro" id="IPR009075">
    <property type="entry name" value="AcylCo_DH/oxidase_C"/>
</dbReference>
<dbReference type="AlphaFoldDB" id="A0A6J7JW99"/>
<dbReference type="EMBL" id="CAFBMK010000302">
    <property type="protein sequence ID" value="CAB4947171.1"/>
    <property type="molecule type" value="Genomic_DNA"/>
</dbReference>
<evidence type="ECO:0000313" key="8">
    <source>
        <dbReference type="EMBL" id="CAB4947171.1"/>
    </source>
</evidence>
<feature type="domain" description="Acyl-CoA dehydrogenase/oxidase C-terminal" evidence="6">
    <location>
        <begin position="217"/>
        <end position="367"/>
    </location>
</feature>
<protein>
    <submittedName>
        <fullName evidence="8">Unannotated protein</fullName>
    </submittedName>
</protein>
<dbReference type="PANTHER" id="PTHR43884">
    <property type="entry name" value="ACYL-COA DEHYDROGENASE"/>
    <property type="match status" value="1"/>
</dbReference>
<sequence>MRFDLSEDQQEIQRAARELLTARASFARLRTVVAEADAEPTGMPDLARVPGEDAALTSELASLGWTGIAIPEEHGGQGLGLVDLCAITEELGYAVAAVPWLGTTTAALVVQHEGTEQQREDWLSHLASGELRGATTFTGDRVPVPGAADAALLLVGDPDGGPAALYAPGAGIAEPVRAIDPTRGHGRIPIPELDPEEELNMRGEWLGGTPTPTGPGFDRAAVVVAAELVGVTQRALDMTVAYVKERRQFGRPVGAFQAVQHGAAQMLRDVAMARVLTYNAAWVADAVDAAEDDAERARLAAGLPVAAAMAKAAASDAGRTVTAAAVQLHGGIGFTWEADVHWLLKRAQVDAALLGGAGHHRRRIAARTSAVPVVEPAAD</sequence>
<dbReference type="Pfam" id="PF02771">
    <property type="entry name" value="Acyl-CoA_dh_N"/>
    <property type="match status" value="1"/>
</dbReference>
<evidence type="ECO:0000259" key="7">
    <source>
        <dbReference type="Pfam" id="PF02771"/>
    </source>
</evidence>
<dbReference type="InterPro" id="IPR036250">
    <property type="entry name" value="AcylCo_DH-like_C"/>
</dbReference>
<evidence type="ECO:0000256" key="2">
    <source>
        <dbReference type="ARBA" id="ARBA00009347"/>
    </source>
</evidence>